<comment type="caution">
    <text evidence="10">The sequence shown here is derived from an EMBL/GenBank/DDBJ whole genome shotgun (WGS) entry which is preliminary data.</text>
</comment>
<evidence type="ECO:0000256" key="8">
    <source>
        <dbReference type="SAM" id="MobiDB-lite"/>
    </source>
</evidence>
<feature type="transmembrane region" description="Helical" evidence="7">
    <location>
        <begin position="141"/>
        <end position="161"/>
    </location>
</feature>
<keyword evidence="6 7" id="KW-0472">Membrane</keyword>
<evidence type="ECO:0000256" key="1">
    <source>
        <dbReference type="ARBA" id="ARBA00004651"/>
    </source>
</evidence>
<dbReference type="SUPFAM" id="SSF161098">
    <property type="entry name" value="MetI-like"/>
    <property type="match status" value="1"/>
</dbReference>
<comment type="similarity">
    <text evidence="7">Belongs to the binding-protein-dependent transport system permease family.</text>
</comment>
<dbReference type="Proteomes" id="UP000782312">
    <property type="component" value="Unassembled WGS sequence"/>
</dbReference>
<dbReference type="PROSITE" id="PS50928">
    <property type="entry name" value="ABC_TM1"/>
    <property type="match status" value="1"/>
</dbReference>
<keyword evidence="4 7" id="KW-0812">Transmembrane</keyword>
<dbReference type="PANTHER" id="PTHR43386">
    <property type="entry name" value="OLIGOPEPTIDE TRANSPORT SYSTEM PERMEASE PROTEIN APPC"/>
    <property type="match status" value="1"/>
</dbReference>
<dbReference type="GO" id="GO:0055085">
    <property type="term" value="P:transmembrane transport"/>
    <property type="evidence" value="ECO:0007669"/>
    <property type="project" value="InterPro"/>
</dbReference>
<evidence type="ECO:0000256" key="6">
    <source>
        <dbReference type="ARBA" id="ARBA00023136"/>
    </source>
</evidence>
<evidence type="ECO:0000259" key="9">
    <source>
        <dbReference type="PROSITE" id="PS50928"/>
    </source>
</evidence>
<keyword evidence="5 7" id="KW-1133">Transmembrane helix</keyword>
<gene>
    <name evidence="10" type="ORF">HYZ11_16920</name>
</gene>
<protein>
    <submittedName>
        <fullName evidence="10">ABC transporter permease</fullName>
    </submittedName>
</protein>
<dbReference type="CDD" id="cd06261">
    <property type="entry name" value="TM_PBP2"/>
    <property type="match status" value="1"/>
</dbReference>
<feature type="domain" description="ABC transmembrane type-1" evidence="9">
    <location>
        <begin position="102"/>
        <end position="291"/>
    </location>
</feature>
<sequence length="308" mass="32698">MKTGIAPREAQRGGREAPREELRSGREELWNVLRNFPRRQPLGAIGGILVALLVFVGLFAPWLAPHNPKAAGFDPYLPPGGGFPFGTDHLGRDVLSRVIWGARLSLYVGLTSVGIGVTLGSLWGVVTAFFGGLWDTVSQRVVDILMAFPPIILALGLMAVLGQSVENVILTLTVLLTPTAARTIRSTVLGIKEMMYIEAARAAGLPSRRLIARHIIPNAMATYLVLFSVNIAYAIVVEAALSFLGLGAPPDEPSWGGMLTGAAGHLERAPWIALFPGAALSLSAFGLNLLGDAVRDLLDPRLRGTGSG</sequence>
<dbReference type="PANTHER" id="PTHR43386:SF1">
    <property type="entry name" value="D,D-DIPEPTIDE TRANSPORT SYSTEM PERMEASE PROTEIN DDPC-RELATED"/>
    <property type="match status" value="1"/>
</dbReference>
<dbReference type="InterPro" id="IPR000515">
    <property type="entry name" value="MetI-like"/>
</dbReference>
<accession>A0A932I239</accession>
<evidence type="ECO:0000256" key="7">
    <source>
        <dbReference type="RuleBase" id="RU363032"/>
    </source>
</evidence>
<comment type="subcellular location">
    <subcellularLocation>
        <location evidence="1 7">Cell membrane</location>
        <topology evidence="1 7">Multi-pass membrane protein</topology>
    </subcellularLocation>
</comment>
<feature type="transmembrane region" description="Helical" evidence="7">
    <location>
        <begin position="42"/>
        <end position="64"/>
    </location>
</feature>
<dbReference type="AlphaFoldDB" id="A0A932I239"/>
<feature type="transmembrane region" description="Helical" evidence="7">
    <location>
        <begin position="167"/>
        <end position="184"/>
    </location>
</feature>
<dbReference type="InterPro" id="IPR025966">
    <property type="entry name" value="OppC_N"/>
</dbReference>
<feature type="transmembrane region" description="Helical" evidence="7">
    <location>
        <begin position="269"/>
        <end position="291"/>
    </location>
</feature>
<evidence type="ECO:0000313" key="11">
    <source>
        <dbReference type="Proteomes" id="UP000782312"/>
    </source>
</evidence>
<proteinExistence type="inferred from homology"/>
<keyword evidence="3" id="KW-1003">Cell membrane</keyword>
<evidence type="ECO:0000256" key="4">
    <source>
        <dbReference type="ARBA" id="ARBA00022692"/>
    </source>
</evidence>
<dbReference type="Pfam" id="PF00528">
    <property type="entry name" value="BPD_transp_1"/>
    <property type="match status" value="1"/>
</dbReference>
<reference evidence="10" key="1">
    <citation type="submission" date="2020-07" db="EMBL/GenBank/DDBJ databases">
        <title>Huge and variable diversity of episymbiotic CPR bacteria and DPANN archaea in groundwater ecosystems.</title>
        <authorList>
            <person name="He C.Y."/>
            <person name="Keren R."/>
            <person name="Whittaker M."/>
            <person name="Farag I.F."/>
            <person name="Doudna J."/>
            <person name="Cate J.H.D."/>
            <person name="Banfield J.F."/>
        </authorList>
    </citation>
    <scope>NUCLEOTIDE SEQUENCE</scope>
    <source>
        <strain evidence="10">NC_groundwater_763_Ag_S-0.2um_68_21</strain>
    </source>
</reference>
<dbReference type="GO" id="GO:0005886">
    <property type="term" value="C:plasma membrane"/>
    <property type="evidence" value="ECO:0007669"/>
    <property type="project" value="UniProtKB-SubCell"/>
</dbReference>
<dbReference type="InterPro" id="IPR050366">
    <property type="entry name" value="BP-dependent_transpt_permease"/>
</dbReference>
<dbReference type="EMBL" id="JACPUR010000040">
    <property type="protein sequence ID" value="MBI3129293.1"/>
    <property type="molecule type" value="Genomic_DNA"/>
</dbReference>
<keyword evidence="2 7" id="KW-0813">Transport</keyword>
<organism evidence="10 11">
    <name type="scientific">Tectimicrobiota bacterium</name>
    <dbReference type="NCBI Taxonomy" id="2528274"/>
    <lineage>
        <taxon>Bacteria</taxon>
        <taxon>Pseudomonadati</taxon>
        <taxon>Nitrospinota/Tectimicrobiota group</taxon>
        <taxon>Candidatus Tectimicrobiota</taxon>
    </lineage>
</organism>
<feature type="transmembrane region" description="Helical" evidence="7">
    <location>
        <begin position="223"/>
        <end position="249"/>
    </location>
</feature>
<evidence type="ECO:0000256" key="5">
    <source>
        <dbReference type="ARBA" id="ARBA00022989"/>
    </source>
</evidence>
<feature type="transmembrane region" description="Helical" evidence="7">
    <location>
        <begin position="106"/>
        <end position="134"/>
    </location>
</feature>
<feature type="compositionally biased region" description="Basic and acidic residues" evidence="8">
    <location>
        <begin position="9"/>
        <end position="21"/>
    </location>
</feature>
<dbReference type="Pfam" id="PF12911">
    <property type="entry name" value="OppC_N"/>
    <property type="match status" value="1"/>
</dbReference>
<name>A0A932I239_UNCTE</name>
<feature type="region of interest" description="Disordered" evidence="8">
    <location>
        <begin position="1"/>
        <end position="21"/>
    </location>
</feature>
<dbReference type="Gene3D" id="1.10.3720.10">
    <property type="entry name" value="MetI-like"/>
    <property type="match status" value="1"/>
</dbReference>
<evidence type="ECO:0000256" key="2">
    <source>
        <dbReference type="ARBA" id="ARBA00022448"/>
    </source>
</evidence>
<evidence type="ECO:0000256" key="3">
    <source>
        <dbReference type="ARBA" id="ARBA00022475"/>
    </source>
</evidence>
<evidence type="ECO:0000313" key="10">
    <source>
        <dbReference type="EMBL" id="MBI3129293.1"/>
    </source>
</evidence>
<dbReference type="InterPro" id="IPR035906">
    <property type="entry name" value="MetI-like_sf"/>
</dbReference>